<name>A0A4C1YVC7_EUMVA</name>
<proteinExistence type="predicted"/>
<reference evidence="1 2" key="1">
    <citation type="journal article" date="2019" name="Commun. Biol.">
        <title>The bagworm genome reveals a unique fibroin gene that provides high tensile strength.</title>
        <authorList>
            <person name="Kono N."/>
            <person name="Nakamura H."/>
            <person name="Ohtoshi R."/>
            <person name="Tomita M."/>
            <person name="Numata K."/>
            <person name="Arakawa K."/>
        </authorList>
    </citation>
    <scope>NUCLEOTIDE SEQUENCE [LARGE SCALE GENOMIC DNA]</scope>
</reference>
<sequence length="180" mass="20506">MFFEFASIPVVFLRERAALEAEIGVAISRRHFPEILDDARKKNKFFKNAWEKNEESGSAEAAHRIIRKQLKAPELPAGNALVTPLRDCGCPRATVFIYFPMAQEPEGFCLGRNNAVIPGQRLEAGPESASRPTRHQDFKWDYEGQPVDVEKVEIHYCPNEIDGAVDENYYNKIIKRLILC</sequence>
<dbReference type="Proteomes" id="UP000299102">
    <property type="component" value="Unassembled WGS sequence"/>
</dbReference>
<dbReference type="EMBL" id="BGZK01001454">
    <property type="protein sequence ID" value="GBP80266.1"/>
    <property type="molecule type" value="Genomic_DNA"/>
</dbReference>
<protein>
    <submittedName>
        <fullName evidence="1">Uncharacterized protein</fullName>
    </submittedName>
</protein>
<evidence type="ECO:0000313" key="1">
    <source>
        <dbReference type="EMBL" id="GBP80266.1"/>
    </source>
</evidence>
<accession>A0A4C1YVC7</accession>
<evidence type="ECO:0000313" key="2">
    <source>
        <dbReference type="Proteomes" id="UP000299102"/>
    </source>
</evidence>
<organism evidence="1 2">
    <name type="scientific">Eumeta variegata</name>
    <name type="common">Bagworm moth</name>
    <name type="synonym">Eumeta japonica</name>
    <dbReference type="NCBI Taxonomy" id="151549"/>
    <lineage>
        <taxon>Eukaryota</taxon>
        <taxon>Metazoa</taxon>
        <taxon>Ecdysozoa</taxon>
        <taxon>Arthropoda</taxon>
        <taxon>Hexapoda</taxon>
        <taxon>Insecta</taxon>
        <taxon>Pterygota</taxon>
        <taxon>Neoptera</taxon>
        <taxon>Endopterygota</taxon>
        <taxon>Lepidoptera</taxon>
        <taxon>Glossata</taxon>
        <taxon>Ditrysia</taxon>
        <taxon>Tineoidea</taxon>
        <taxon>Psychidae</taxon>
        <taxon>Oiketicinae</taxon>
        <taxon>Eumeta</taxon>
    </lineage>
</organism>
<dbReference type="AlphaFoldDB" id="A0A4C1YVC7"/>
<comment type="caution">
    <text evidence="1">The sequence shown here is derived from an EMBL/GenBank/DDBJ whole genome shotgun (WGS) entry which is preliminary data.</text>
</comment>
<keyword evidence="2" id="KW-1185">Reference proteome</keyword>
<gene>
    <name evidence="1" type="ORF">EVAR_90685_1</name>
</gene>